<evidence type="ECO:0000313" key="6">
    <source>
        <dbReference type="EMBL" id="WTU42800.1"/>
    </source>
</evidence>
<accession>A0AAU2H6G1</accession>
<gene>
    <name evidence="6" type="ORF">OHV25_26090</name>
</gene>
<evidence type="ECO:0000256" key="4">
    <source>
        <dbReference type="SAM" id="MobiDB-lite"/>
    </source>
</evidence>
<evidence type="ECO:0000259" key="5">
    <source>
        <dbReference type="Pfam" id="PF08241"/>
    </source>
</evidence>
<dbReference type="PANTHER" id="PTHR43464">
    <property type="entry name" value="METHYLTRANSFERASE"/>
    <property type="match status" value="1"/>
</dbReference>
<evidence type="ECO:0000256" key="1">
    <source>
        <dbReference type="ARBA" id="ARBA00022603"/>
    </source>
</evidence>
<dbReference type="GO" id="GO:0008757">
    <property type="term" value="F:S-adenosylmethionine-dependent methyltransferase activity"/>
    <property type="evidence" value="ECO:0007669"/>
    <property type="project" value="InterPro"/>
</dbReference>
<evidence type="ECO:0000256" key="2">
    <source>
        <dbReference type="ARBA" id="ARBA00022679"/>
    </source>
</evidence>
<protein>
    <submittedName>
        <fullName evidence="6">Methyltransferase domain-containing protein</fullName>
    </submittedName>
</protein>
<feature type="region of interest" description="Disordered" evidence="4">
    <location>
        <begin position="1"/>
        <end position="20"/>
    </location>
</feature>
<dbReference type="EMBL" id="CP108253">
    <property type="protein sequence ID" value="WTU42800.1"/>
    <property type="molecule type" value="Genomic_DNA"/>
</dbReference>
<proteinExistence type="predicted"/>
<dbReference type="PANTHER" id="PTHR43464:SF19">
    <property type="entry name" value="UBIQUINONE BIOSYNTHESIS O-METHYLTRANSFERASE, MITOCHONDRIAL"/>
    <property type="match status" value="1"/>
</dbReference>
<dbReference type="Gene3D" id="3.40.50.150">
    <property type="entry name" value="Vaccinia Virus protein VP39"/>
    <property type="match status" value="1"/>
</dbReference>
<organism evidence="6">
    <name type="scientific">Streptomyces sp. NBC_00060</name>
    <dbReference type="NCBI Taxonomy" id="2975636"/>
    <lineage>
        <taxon>Bacteria</taxon>
        <taxon>Bacillati</taxon>
        <taxon>Actinomycetota</taxon>
        <taxon>Actinomycetes</taxon>
        <taxon>Kitasatosporales</taxon>
        <taxon>Streptomycetaceae</taxon>
        <taxon>Streptomyces</taxon>
    </lineage>
</organism>
<keyword evidence="3" id="KW-0949">S-adenosyl-L-methionine</keyword>
<dbReference type="AlphaFoldDB" id="A0AAU2H6G1"/>
<name>A0AAU2H6G1_9ACTN</name>
<dbReference type="Pfam" id="PF08241">
    <property type="entry name" value="Methyltransf_11"/>
    <property type="match status" value="1"/>
</dbReference>
<reference evidence="6" key="1">
    <citation type="submission" date="2022-10" db="EMBL/GenBank/DDBJ databases">
        <title>The complete genomes of actinobacterial strains from the NBC collection.</title>
        <authorList>
            <person name="Joergensen T.S."/>
            <person name="Alvarez Arevalo M."/>
            <person name="Sterndorff E.B."/>
            <person name="Faurdal D."/>
            <person name="Vuksanovic O."/>
            <person name="Mourched A.-S."/>
            <person name="Charusanti P."/>
            <person name="Shaw S."/>
            <person name="Blin K."/>
            <person name="Weber T."/>
        </authorList>
    </citation>
    <scope>NUCLEOTIDE SEQUENCE</scope>
    <source>
        <strain evidence="6">NBC_00060</strain>
    </source>
</reference>
<keyword evidence="1 6" id="KW-0489">Methyltransferase</keyword>
<dbReference type="InterPro" id="IPR013216">
    <property type="entry name" value="Methyltransf_11"/>
</dbReference>
<feature type="domain" description="Methyltransferase type 11" evidence="5">
    <location>
        <begin position="51"/>
        <end position="147"/>
    </location>
</feature>
<evidence type="ECO:0000256" key="3">
    <source>
        <dbReference type="ARBA" id="ARBA00022691"/>
    </source>
</evidence>
<dbReference type="GO" id="GO:0032259">
    <property type="term" value="P:methylation"/>
    <property type="evidence" value="ECO:0007669"/>
    <property type="project" value="UniProtKB-KW"/>
</dbReference>
<dbReference type="CDD" id="cd02440">
    <property type="entry name" value="AdoMet_MTases"/>
    <property type="match status" value="1"/>
</dbReference>
<sequence>MPTTSSPSSTPPPADRDTQTGYWDAAAGQKVFTHPLYAPWLADVDRQTAVLDYGCGYGRTMADLTQRGFTNLTGADTSPGMIAEARTRHPALRFVTLDAPPTLPLPAESADMVLLFAVLTCVPDDAAQHALIAELARVLKPGGTLYISDYVLQSDPRNRARYDEYAATHGPSSPYGVFETTDGATCRHHPEPWFTTLLAPAFDPPLTRHITVTTMNGHTSTGIQLLARKRVG</sequence>
<dbReference type="InterPro" id="IPR029063">
    <property type="entry name" value="SAM-dependent_MTases_sf"/>
</dbReference>
<dbReference type="SUPFAM" id="SSF53335">
    <property type="entry name" value="S-adenosyl-L-methionine-dependent methyltransferases"/>
    <property type="match status" value="1"/>
</dbReference>
<keyword evidence="2" id="KW-0808">Transferase</keyword>